<dbReference type="PANTHER" id="PTHR43553">
    <property type="entry name" value="HEAVY METAL TRANSPORTER"/>
    <property type="match status" value="1"/>
</dbReference>
<comment type="subcellular location">
    <subcellularLocation>
        <location evidence="1">Cell membrane</location>
    </subcellularLocation>
</comment>
<dbReference type="RefSeq" id="WP_424604782.1">
    <property type="nucleotide sequence ID" value="NZ_JBNAVA010000001.1"/>
</dbReference>
<dbReference type="AlphaFoldDB" id="A0A2J6WKA9"/>
<keyword evidence="5" id="KW-0547">Nucleotide-binding</keyword>
<dbReference type="CDD" id="cd03225">
    <property type="entry name" value="ABC_cobalt_CbiO_domain1"/>
    <property type="match status" value="1"/>
</dbReference>
<gene>
    <name evidence="10" type="ORF">C0187_04805</name>
</gene>
<proteinExistence type="inferred from homology"/>
<dbReference type="FunFam" id="3.40.50.300:FF:000224">
    <property type="entry name" value="Energy-coupling factor transporter ATP-binding protein EcfA"/>
    <property type="match status" value="1"/>
</dbReference>
<sequence>MSHHYIQVTDLSYNYPDGTKVLKNITFRVNHGDSVAVLGENGSGKTTLLKHLNGTILPMEGEIDIGGIFISKKTLTHIRSKVGMVFQNTDNQLFMPTVEENIVFGLSELGLSDANIKNILKSIAEELKIFHLLNKHPFKLSGGEKRKICIASVLASSPEILVLDEPTSELDPKSSYEIIQILSNFQHTKIIATHNLDLAQRICNRSILIKNGEIMYYGDTDQLFRDESILREANLIF</sequence>
<dbReference type="GO" id="GO:0005524">
    <property type="term" value="F:ATP binding"/>
    <property type="evidence" value="ECO:0007669"/>
    <property type="project" value="UniProtKB-KW"/>
</dbReference>
<protein>
    <submittedName>
        <fullName evidence="10">Cobalt ABC transporter ATP-binding protein</fullName>
    </submittedName>
</protein>
<reference evidence="10 11" key="1">
    <citation type="submission" date="2018-01" db="EMBL/GenBank/DDBJ databases">
        <title>Metagenomic assembled genomes from two thermal pools in the Uzon Caldera, Kamchatka, Russia.</title>
        <authorList>
            <person name="Wilkins L."/>
            <person name="Ettinger C."/>
        </authorList>
    </citation>
    <scope>NUCLEOTIDE SEQUENCE [LARGE SCALE GENOMIC DNA]</scope>
    <source>
        <strain evidence="10">ZAV-05</strain>
    </source>
</reference>
<evidence type="ECO:0000256" key="2">
    <source>
        <dbReference type="ARBA" id="ARBA00005417"/>
    </source>
</evidence>
<dbReference type="EMBL" id="PNIN01000048">
    <property type="protein sequence ID" value="PMP70841.1"/>
    <property type="molecule type" value="Genomic_DNA"/>
</dbReference>
<dbReference type="InterPro" id="IPR017871">
    <property type="entry name" value="ABC_transporter-like_CS"/>
</dbReference>
<dbReference type="PROSITE" id="PS50893">
    <property type="entry name" value="ABC_TRANSPORTER_2"/>
    <property type="match status" value="1"/>
</dbReference>
<evidence type="ECO:0000256" key="4">
    <source>
        <dbReference type="ARBA" id="ARBA00022475"/>
    </source>
</evidence>
<dbReference type="SMART" id="SM00382">
    <property type="entry name" value="AAA"/>
    <property type="match status" value="1"/>
</dbReference>
<evidence type="ECO:0000256" key="6">
    <source>
        <dbReference type="ARBA" id="ARBA00022840"/>
    </source>
</evidence>
<evidence type="ECO:0000256" key="7">
    <source>
        <dbReference type="ARBA" id="ARBA00022967"/>
    </source>
</evidence>
<dbReference type="Proteomes" id="UP000242881">
    <property type="component" value="Unassembled WGS sequence"/>
</dbReference>
<dbReference type="SUPFAM" id="SSF52540">
    <property type="entry name" value="P-loop containing nucleoside triphosphate hydrolases"/>
    <property type="match status" value="1"/>
</dbReference>
<dbReference type="Gene3D" id="3.40.50.300">
    <property type="entry name" value="P-loop containing nucleotide triphosphate hydrolases"/>
    <property type="match status" value="1"/>
</dbReference>
<accession>A0A2J6WKA9</accession>
<comment type="caution">
    <text evidence="10">The sequence shown here is derived from an EMBL/GenBank/DDBJ whole genome shotgun (WGS) entry which is preliminary data.</text>
</comment>
<evidence type="ECO:0000256" key="3">
    <source>
        <dbReference type="ARBA" id="ARBA00022448"/>
    </source>
</evidence>
<evidence type="ECO:0000256" key="8">
    <source>
        <dbReference type="ARBA" id="ARBA00023136"/>
    </source>
</evidence>
<evidence type="ECO:0000259" key="9">
    <source>
        <dbReference type="PROSITE" id="PS50893"/>
    </source>
</evidence>
<dbReference type="Pfam" id="PF00005">
    <property type="entry name" value="ABC_tran"/>
    <property type="match status" value="1"/>
</dbReference>
<dbReference type="InterPro" id="IPR050095">
    <property type="entry name" value="ECF_ABC_transporter_ATP-bd"/>
</dbReference>
<keyword evidence="6 10" id="KW-0067">ATP-binding</keyword>
<keyword evidence="8" id="KW-0472">Membrane</keyword>
<dbReference type="InterPro" id="IPR003439">
    <property type="entry name" value="ABC_transporter-like_ATP-bd"/>
</dbReference>
<dbReference type="InterPro" id="IPR003593">
    <property type="entry name" value="AAA+_ATPase"/>
</dbReference>
<evidence type="ECO:0000256" key="5">
    <source>
        <dbReference type="ARBA" id="ARBA00022741"/>
    </source>
</evidence>
<dbReference type="InterPro" id="IPR015856">
    <property type="entry name" value="ABC_transpr_CbiO/EcfA_su"/>
</dbReference>
<dbReference type="GO" id="GO:0042626">
    <property type="term" value="F:ATPase-coupled transmembrane transporter activity"/>
    <property type="evidence" value="ECO:0007669"/>
    <property type="project" value="TreeGrafter"/>
</dbReference>
<evidence type="ECO:0000256" key="1">
    <source>
        <dbReference type="ARBA" id="ARBA00004236"/>
    </source>
</evidence>
<organism evidence="10 11">
    <name type="scientific">Calditerrivibrio nitroreducens</name>
    <dbReference type="NCBI Taxonomy" id="477976"/>
    <lineage>
        <taxon>Bacteria</taxon>
        <taxon>Pseudomonadati</taxon>
        <taxon>Deferribacterota</taxon>
        <taxon>Deferribacteres</taxon>
        <taxon>Deferribacterales</taxon>
        <taxon>Calditerrivibrionaceae</taxon>
    </lineage>
</organism>
<keyword evidence="7" id="KW-1278">Translocase</keyword>
<keyword evidence="3" id="KW-0813">Transport</keyword>
<feature type="domain" description="ABC transporter" evidence="9">
    <location>
        <begin position="6"/>
        <end position="236"/>
    </location>
</feature>
<evidence type="ECO:0000313" key="11">
    <source>
        <dbReference type="Proteomes" id="UP000242881"/>
    </source>
</evidence>
<comment type="similarity">
    <text evidence="2">Belongs to the ABC transporter superfamily.</text>
</comment>
<dbReference type="PROSITE" id="PS00211">
    <property type="entry name" value="ABC_TRANSPORTER_1"/>
    <property type="match status" value="1"/>
</dbReference>
<dbReference type="PANTHER" id="PTHR43553:SF24">
    <property type="entry name" value="ENERGY-COUPLING FACTOR TRANSPORTER ATP-BINDING PROTEIN ECFA1"/>
    <property type="match status" value="1"/>
</dbReference>
<dbReference type="GO" id="GO:0016887">
    <property type="term" value="F:ATP hydrolysis activity"/>
    <property type="evidence" value="ECO:0007669"/>
    <property type="project" value="InterPro"/>
</dbReference>
<keyword evidence="4" id="KW-1003">Cell membrane</keyword>
<dbReference type="InterPro" id="IPR027417">
    <property type="entry name" value="P-loop_NTPase"/>
</dbReference>
<evidence type="ECO:0000313" key="10">
    <source>
        <dbReference type="EMBL" id="PMP70841.1"/>
    </source>
</evidence>
<name>A0A2J6WKA9_9BACT</name>
<dbReference type="GO" id="GO:0043190">
    <property type="term" value="C:ATP-binding cassette (ABC) transporter complex"/>
    <property type="evidence" value="ECO:0007669"/>
    <property type="project" value="UniProtKB-ARBA"/>
</dbReference>